<sequence>MKDKNTAFFYIGIMFSLFLTLVFAPITSLFIQILLFLATLLMAYNAYYMYKRAAYIKSDSPFEDFFTSK</sequence>
<feature type="transmembrane region" description="Helical" evidence="1">
    <location>
        <begin position="7"/>
        <end position="24"/>
    </location>
</feature>
<name>A0A433RSL8_9BACL</name>
<proteinExistence type="predicted"/>
<dbReference type="AlphaFoldDB" id="A0A433RSL8"/>
<evidence type="ECO:0000256" key="1">
    <source>
        <dbReference type="SAM" id="Phobius"/>
    </source>
</evidence>
<comment type="caution">
    <text evidence="2">The sequence shown here is derived from an EMBL/GenBank/DDBJ whole genome shotgun (WGS) entry which is preliminary data.</text>
</comment>
<organism evidence="2 3">
    <name type="scientific">Candidatus Kurthia intestinigallinarum</name>
    <dbReference type="NCBI Taxonomy" id="1562256"/>
    <lineage>
        <taxon>Bacteria</taxon>
        <taxon>Bacillati</taxon>
        <taxon>Bacillota</taxon>
        <taxon>Bacilli</taxon>
        <taxon>Bacillales</taxon>
        <taxon>Caryophanaceae</taxon>
        <taxon>Kurthia</taxon>
    </lineage>
</organism>
<gene>
    <name evidence="2" type="ORF">QI30_09285</name>
</gene>
<evidence type="ECO:0000313" key="3">
    <source>
        <dbReference type="Proteomes" id="UP000288623"/>
    </source>
</evidence>
<keyword evidence="3" id="KW-1185">Reference proteome</keyword>
<feature type="transmembrane region" description="Helical" evidence="1">
    <location>
        <begin position="30"/>
        <end position="50"/>
    </location>
</feature>
<dbReference type="OrthoDB" id="9982795at2"/>
<accession>A0A433RSL8</accession>
<keyword evidence="1" id="KW-0812">Transmembrane</keyword>
<protein>
    <submittedName>
        <fullName evidence="2">Uncharacterized protein</fullName>
    </submittedName>
</protein>
<evidence type="ECO:0000313" key="2">
    <source>
        <dbReference type="EMBL" id="RUS55138.1"/>
    </source>
</evidence>
<keyword evidence="1" id="KW-0472">Membrane</keyword>
<dbReference type="Proteomes" id="UP000288623">
    <property type="component" value="Unassembled WGS sequence"/>
</dbReference>
<dbReference type="EMBL" id="JTFC01000031">
    <property type="protein sequence ID" value="RUS55138.1"/>
    <property type="molecule type" value="Genomic_DNA"/>
</dbReference>
<dbReference type="RefSeq" id="WP_126990634.1">
    <property type="nucleotide sequence ID" value="NZ_JTFC01000031.1"/>
</dbReference>
<keyword evidence="1" id="KW-1133">Transmembrane helix</keyword>
<reference evidence="2 3" key="1">
    <citation type="submission" date="2014-11" db="EMBL/GenBank/DDBJ databases">
        <title>Genome sequence and analysis of novel Kurthia sp.</title>
        <authorList>
            <person name="Lawson J.N."/>
            <person name="Gonzalez J.E."/>
            <person name="Rinauldi L."/>
            <person name="Xuan Z."/>
            <person name="Firman A."/>
            <person name="Shaddox L."/>
            <person name="Trudeau A."/>
            <person name="Shah S."/>
            <person name="Reiman D."/>
        </authorList>
    </citation>
    <scope>NUCLEOTIDE SEQUENCE [LARGE SCALE GENOMIC DNA]</scope>
    <source>
        <strain evidence="2 3">3B1D</strain>
    </source>
</reference>